<dbReference type="AlphaFoldDB" id="A0AAQ3MK63"/>
<name>A0AAQ3MK63_VIGMU</name>
<gene>
    <name evidence="1" type="ORF">V8G54_037373</name>
</gene>
<evidence type="ECO:0000313" key="1">
    <source>
        <dbReference type="EMBL" id="WVY91859.1"/>
    </source>
</evidence>
<accession>A0AAQ3MK63</accession>
<organism evidence="1 2">
    <name type="scientific">Vigna mungo</name>
    <name type="common">Black gram</name>
    <name type="synonym">Phaseolus mungo</name>
    <dbReference type="NCBI Taxonomy" id="3915"/>
    <lineage>
        <taxon>Eukaryota</taxon>
        <taxon>Viridiplantae</taxon>
        <taxon>Streptophyta</taxon>
        <taxon>Embryophyta</taxon>
        <taxon>Tracheophyta</taxon>
        <taxon>Spermatophyta</taxon>
        <taxon>Magnoliopsida</taxon>
        <taxon>eudicotyledons</taxon>
        <taxon>Gunneridae</taxon>
        <taxon>Pentapetalae</taxon>
        <taxon>rosids</taxon>
        <taxon>fabids</taxon>
        <taxon>Fabales</taxon>
        <taxon>Fabaceae</taxon>
        <taxon>Papilionoideae</taxon>
        <taxon>50 kb inversion clade</taxon>
        <taxon>NPAAA clade</taxon>
        <taxon>indigoferoid/millettioid clade</taxon>
        <taxon>Phaseoleae</taxon>
        <taxon>Vigna</taxon>
    </lineage>
</organism>
<proteinExistence type="predicted"/>
<sequence length="112" mass="13060">VFSENDKSKNEDIASDRTFNKDISIIPALLTEKLFRCMTLGNQTRKKEKKIIKNLISHLKMNKPRRKVSHLRFPLSMTDLIISYQLIQKRMPPPSILSTLFKLNLCLSILFN</sequence>
<keyword evidence="2" id="KW-1185">Reference proteome</keyword>
<evidence type="ECO:0000313" key="2">
    <source>
        <dbReference type="Proteomes" id="UP001374535"/>
    </source>
</evidence>
<feature type="non-terminal residue" evidence="1">
    <location>
        <position position="1"/>
    </location>
</feature>
<dbReference type="Proteomes" id="UP001374535">
    <property type="component" value="Chromosome 11"/>
</dbReference>
<protein>
    <submittedName>
        <fullName evidence="1">Uncharacterized protein</fullName>
    </submittedName>
</protein>
<dbReference type="EMBL" id="CP144690">
    <property type="protein sequence ID" value="WVY91859.1"/>
    <property type="molecule type" value="Genomic_DNA"/>
</dbReference>
<reference evidence="1 2" key="1">
    <citation type="journal article" date="2023" name="Life. Sci Alliance">
        <title>Evolutionary insights into 3D genome organization and epigenetic landscape of Vigna mungo.</title>
        <authorList>
            <person name="Junaid A."/>
            <person name="Singh B."/>
            <person name="Bhatia S."/>
        </authorList>
    </citation>
    <scope>NUCLEOTIDE SEQUENCE [LARGE SCALE GENOMIC DNA]</scope>
    <source>
        <strain evidence="1">Urdbean</strain>
    </source>
</reference>